<keyword evidence="7 8" id="KW-0472">Membrane</keyword>
<feature type="transmembrane region" description="Helical" evidence="8">
    <location>
        <begin position="12"/>
        <end position="33"/>
    </location>
</feature>
<dbReference type="HOGENOM" id="CLU_022869_1_1_11"/>
<dbReference type="GO" id="GO:0015105">
    <property type="term" value="F:arsenite transmembrane transporter activity"/>
    <property type="evidence" value="ECO:0007669"/>
    <property type="project" value="TreeGrafter"/>
</dbReference>
<accession>A0A022KX89</accession>
<dbReference type="RefSeq" id="WP_017822359.1">
    <property type="nucleotide sequence ID" value="NZ_AORC01000003.1"/>
</dbReference>
<dbReference type="PANTHER" id="PTHR43057:SF1">
    <property type="entry name" value="ARSENICAL-RESISTANCE PROTEIN 3"/>
    <property type="match status" value="1"/>
</dbReference>
<comment type="caution">
    <text evidence="9">The sequence shown here is derived from an EMBL/GenBank/DDBJ whole genome shotgun (WGS) entry which is preliminary data.</text>
</comment>
<comment type="similarity">
    <text evidence="2">Belongs to the arsenical resistance-3 (ACR3) (TC 2.A.59) family.</text>
</comment>
<dbReference type="Gene3D" id="1.20.1530.20">
    <property type="match status" value="1"/>
</dbReference>
<evidence type="ECO:0000256" key="8">
    <source>
        <dbReference type="SAM" id="Phobius"/>
    </source>
</evidence>
<keyword evidence="4" id="KW-1003">Cell membrane</keyword>
<dbReference type="GO" id="GO:0015297">
    <property type="term" value="F:antiporter activity"/>
    <property type="evidence" value="ECO:0007669"/>
    <property type="project" value="InterPro"/>
</dbReference>
<feature type="transmembrane region" description="Helical" evidence="8">
    <location>
        <begin position="199"/>
        <end position="220"/>
    </location>
</feature>
<keyword evidence="10" id="KW-1185">Reference proteome</keyword>
<sequence length="338" mass="35850">MRASVEWMERHQVVLYVAGLALGAIVGLAWPAVAHPAELAIHPVLALLLYATFLGIPFGRIGRAFRDWRFLSTILVVNFVLVPLIVWPLSRIVASDQALLVGVLFVLLTPCIDYVIVFSGLAGGDEERLLAAAPLLMIAQMLLLPLYMWLFVGAEFASSIEVAPFVEAFVLIIALPFLAAALTQLAAARSRAGRKLEQVATAGMVPLMVTTLAVVVASQISGVSARLGSLLLAVPVYVLFAAVMVPVGMLASRIAGLDVPGRRAVVFSGATRNSLVVLPLVLALPAAFDIAPLVVVTQTLVELVAMVVFIRLIPLVIPARPGAGTDRTLAAQTSEIET</sequence>
<evidence type="ECO:0000256" key="6">
    <source>
        <dbReference type="ARBA" id="ARBA00022989"/>
    </source>
</evidence>
<proteinExistence type="inferred from homology"/>
<evidence type="ECO:0000256" key="1">
    <source>
        <dbReference type="ARBA" id="ARBA00004651"/>
    </source>
</evidence>
<dbReference type="Pfam" id="PF01758">
    <property type="entry name" value="SBF"/>
    <property type="match status" value="1"/>
</dbReference>
<dbReference type="OrthoDB" id="3254016at2"/>
<reference evidence="9 10" key="1">
    <citation type="journal article" date="2013" name="Genome Announc.">
        <title>Draft genome sequence of an Actinobacterium, Brachybacterium muris strain UCD-AY4.</title>
        <authorList>
            <person name="Lo J.R."/>
            <person name="Lang J.M."/>
            <person name="Darling A.E."/>
            <person name="Eisen J.A."/>
            <person name="Coil D.A."/>
        </authorList>
    </citation>
    <scope>NUCLEOTIDE SEQUENCE [LARGE SCALE GENOMIC DNA]</scope>
    <source>
        <strain evidence="9 10">UCD-AY4</strain>
    </source>
</reference>
<dbReference type="Proteomes" id="UP000019754">
    <property type="component" value="Unassembled WGS sequence"/>
</dbReference>
<evidence type="ECO:0000313" key="10">
    <source>
        <dbReference type="Proteomes" id="UP000019754"/>
    </source>
</evidence>
<feature type="transmembrane region" description="Helical" evidence="8">
    <location>
        <begin position="99"/>
        <end position="122"/>
    </location>
</feature>
<name>A0A022KX89_9MICO</name>
<dbReference type="EMBL" id="AORC01000003">
    <property type="protein sequence ID" value="EYT50824.1"/>
    <property type="molecule type" value="Genomic_DNA"/>
</dbReference>
<dbReference type="GO" id="GO:0005886">
    <property type="term" value="C:plasma membrane"/>
    <property type="evidence" value="ECO:0007669"/>
    <property type="project" value="UniProtKB-SubCell"/>
</dbReference>
<protein>
    <submittedName>
        <fullName evidence="9">Arsenic resistance protein</fullName>
    </submittedName>
</protein>
<feature type="transmembrane region" description="Helical" evidence="8">
    <location>
        <begin position="232"/>
        <end position="252"/>
    </location>
</feature>
<organism evidence="9 10">
    <name type="scientific">Brachybacterium muris UCD-AY4</name>
    <dbReference type="NCBI Taxonomy" id="1249481"/>
    <lineage>
        <taxon>Bacteria</taxon>
        <taxon>Bacillati</taxon>
        <taxon>Actinomycetota</taxon>
        <taxon>Actinomycetes</taxon>
        <taxon>Micrococcales</taxon>
        <taxon>Dermabacteraceae</taxon>
        <taxon>Brachybacterium</taxon>
    </lineage>
</organism>
<evidence type="ECO:0000256" key="7">
    <source>
        <dbReference type="ARBA" id="ARBA00023136"/>
    </source>
</evidence>
<evidence type="ECO:0000313" key="9">
    <source>
        <dbReference type="EMBL" id="EYT50824.1"/>
    </source>
</evidence>
<evidence type="ECO:0000256" key="4">
    <source>
        <dbReference type="ARBA" id="ARBA00022475"/>
    </source>
</evidence>
<feature type="transmembrane region" description="Helical" evidence="8">
    <location>
        <begin position="129"/>
        <end position="150"/>
    </location>
</feature>
<dbReference type="InterPro" id="IPR004706">
    <property type="entry name" value="Arsenical-R_Acr3"/>
</dbReference>
<evidence type="ECO:0000256" key="5">
    <source>
        <dbReference type="ARBA" id="ARBA00022692"/>
    </source>
</evidence>
<dbReference type="GO" id="GO:0015104">
    <property type="term" value="F:antimonite transmembrane transporter activity"/>
    <property type="evidence" value="ECO:0007669"/>
    <property type="project" value="TreeGrafter"/>
</dbReference>
<dbReference type="STRING" id="1249481.D641_0103215"/>
<evidence type="ECO:0000256" key="2">
    <source>
        <dbReference type="ARBA" id="ARBA00010110"/>
    </source>
</evidence>
<evidence type="ECO:0000256" key="3">
    <source>
        <dbReference type="ARBA" id="ARBA00022448"/>
    </source>
</evidence>
<feature type="transmembrane region" description="Helical" evidence="8">
    <location>
        <begin position="162"/>
        <end position="187"/>
    </location>
</feature>
<keyword evidence="6 8" id="KW-1133">Transmembrane helix</keyword>
<dbReference type="InterPro" id="IPR002657">
    <property type="entry name" value="BilAc:Na_symport/Acr3"/>
</dbReference>
<dbReference type="InterPro" id="IPR038770">
    <property type="entry name" value="Na+/solute_symporter_sf"/>
</dbReference>
<comment type="subcellular location">
    <subcellularLocation>
        <location evidence="1">Cell membrane</location>
        <topology evidence="1">Multi-pass membrane protein</topology>
    </subcellularLocation>
</comment>
<dbReference type="PANTHER" id="PTHR43057">
    <property type="entry name" value="ARSENITE EFFLUX TRANSPORTER"/>
    <property type="match status" value="1"/>
</dbReference>
<feature type="transmembrane region" description="Helical" evidence="8">
    <location>
        <begin position="39"/>
        <end position="58"/>
    </location>
</feature>
<keyword evidence="5 8" id="KW-0812">Transmembrane</keyword>
<gene>
    <name evidence="9" type="ORF">D641_0103215</name>
</gene>
<feature type="transmembrane region" description="Helical" evidence="8">
    <location>
        <begin position="70"/>
        <end position="87"/>
    </location>
</feature>
<keyword evidence="3" id="KW-0813">Transport</keyword>
<dbReference type="AlphaFoldDB" id="A0A022KX89"/>